<reference evidence="1" key="1">
    <citation type="submission" date="2023-06" db="EMBL/GenBank/DDBJ databases">
        <authorList>
            <person name="Delattre M."/>
        </authorList>
    </citation>
    <scope>NUCLEOTIDE SEQUENCE</scope>
    <source>
        <strain evidence="1">AF72</strain>
    </source>
</reference>
<dbReference type="AlphaFoldDB" id="A0AA36DFR7"/>
<keyword evidence="2" id="KW-1185">Reference proteome</keyword>
<dbReference type="Proteomes" id="UP001177023">
    <property type="component" value="Unassembled WGS sequence"/>
</dbReference>
<evidence type="ECO:0000313" key="1">
    <source>
        <dbReference type="EMBL" id="CAJ0585686.1"/>
    </source>
</evidence>
<dbReference type="EMBL" id="CATQJA010002706">
    <property type="protein sequence ID" value="CAJ0585686.1"/>
    <property type="molecule type" value="Genomic_DNA"/>
</dbReference>
<sequence>MAWTELEGDKEELVAFAKTPALIALAKNSRDFIWLLKAARPQAAVNFRQNAPTTTEENKEKLDSGFEQRKQRVVGLNQAMKELGEEGMRIYEEDFMAMMTANEQLRAAKEIQRPGGTYSSFATESKCQIVRLEALLDSRQPGWRQTMEYQRTGSASQNEVCKTATTVAPGGNVNEECDRVADGLKVSLFDIECSRLEQLQYTYLLRHELAEDDKESAHLKALLRQSRHPGGSSASVRPSMFDEEDLQLGVVDGHLRITSISLVDPAVNESASEAHAVSTATAAPGGTKTQDNALQVVQPTWFQKLGHAIRYLACCRRGPDDDPRPLQRQAGGADGPAQNFAQLHVFPMLLTAARRQAALNFQQREPSTSEAYKEKLDTDWQQRLKRMQVFGESMRKMADNGASIYETELASLMECNEAIRTLHQTKFSEVSKLRAELDVEQPGWRQDGRFFQRSLFTTNSWRVQGVAHQLKPHCQRKVLEEISRPPPHSMQSLCHAPHYRPMRADETRDGLFERKAFILYFTRIYRAKYGWLEGRFEAKMQGGFKMAIPRRRTTGVDWVLSNDKECAILPNS</sequence>
<proteinExistence type="predicted"/>
<organism evidence="1 2">
    <name type="scientific">Mesorhabditis spiculigera</name>
    <dbReference type="NCBI Taxonomy" id="96644"/>
    <lineage>
        <taxon>Eukaryota</taxon>
        <taxon>Metazoa</taxon>
        <taxon>Ecdysozoa</taxon>
        <taxon>Nematoda</taxon>
        <taxon>Chromadorea</taxon>
        <taxon>Rhabditida</taxon>
        <taxon>Rhabditina</taxon>
        <taxon>Rhabditomorpha</taxon>
        <taxon>Rhabditoidea</taxon>
        <taxon>Rhabditidae</taxon>
        <taxon>Mesorhabditinae</taxon>
        <taxon>Mesorhabditis</taxon>
    </lineage>
</organism>
<evidence type="ECO:0000313" key="2">
    <source>
        <dbReference type="Proteomes" id="UP001177023"/>
    </source>
</evidence>
<accession>A0AA36DFR7</accession>
<name>A0AA36DFR7_9BILA</name>
<comment type="caution">
    <text evidence="1">The sequence shown here is derived from an EMBL/GenBank/DDBJ whole genome shotgun (WGS) entry which is preliminary data.</text>
</comment>
<protein>
    <submittedName>
        <fullName evidence="1">Uncharacterized protein</fullName>
    </submittedName>
</protein>
<gene>
    <name evidence="1" type="ORF">MSPICULIGERA_LOCUS23698</name>
</gene>
<feature type="non-terminal residue" evidence="1">
    <location>
        <position position="572"/>
    </location>
</feature>